<feature type="transmembrane region" description="Helical" evidence="1">
    <location>
        <begin position="253"/>
        <end position="270"/>
    </location>
</feature>
<accession>A0AAQ1ZJ05</accession>
<dbReference type="GO" id="GO:0016020">
    <property type="term" value="C:membrane"/>
    <property type="evidence" value="ECO:0007669"/>
    <property type="project" value="TreeGrafter"/>
</dbReference>
<feature type="transmembrane region" description="Helical" evidence="1">
    <location>
        <begin position="88"/>
        <end position="106"/>
    </location>
</feature>
<keyword evidence="1" id="KW-0812">Transmembrane</keyword>
<organism evidence="3 4">
    <name type="scientific">Segatella buccae</name>
    <dbReference type="NCBI Taxonomy" id="28126"/>
    <lineage>
        <taxon>Bacteria</taxon>
        <taxon>Pseudomonadati</taxon>
        <taxon>Bacteroidota</taxon>
        <taxon>Bacteroidia</taxon>
        <taxon>Bacteroidales</taxon>
        <taxon>Prevotellaceae</taxon>
        <taxon>Segatella</taxon>
    </lineage>
</organism>
<protein>
    <submittedName>
        <fullName evidence="3">Uncharacterized protein conserved in bacteria</fullName>
    </submittedName>
</protein>
<feature type="transmembrane region" description="Helical" evidence="1">
    <location>
        <begin position="186"/>
        <end position="207"/>
    </location>
</feature>
<feature type="transmembrane region" description="Helical" evidence="1">
    <location>
        <begin position="20"/>
        <end position="35"/>
    </location>
</feature>
<dbReference type="PANTHER" id="PTHR23028:SF53">
    <property type="entry name" value="ACYL_TRANSF_3 DOMAIN-CONTAINING PROTEIN"/>
    <property type="match status" value="1"/>
</dbReference>
<feature type="transmembrane region" description="Helical" evidence="1">
    <location>
        <begin position="219"/>
        <end position="238"/>
    </location>
</feature>
<dbReference type="PANTHER" id="PTHR23028">
    <property type="entry name" value="ACETYLTRANSFERASE"/>
    <property type="match status" value="1"/>
</dbReference>
<dbReference type="Proteomes" id="UP000255283">
    <property type="component" value="Unassembled WGS sequence"/>
</dbReference>
<dbReference type="InterPro" id="IPR050879">
    <property type="entry name" value="Acyltransferase_3"/>
</dbReference>
<evidence type="ECO:0000259" key="2">
    <source>
        <dbReference type="Pfam" id="PF01757"/>
    </source>
</evidence>
<dbReference type="InterPro" id="IPR002656">
    <property type="entry name" value="Acyl_transf_3_dom"/>
</dbReference>
<comment type="caution">
    <text evidence="3">The sequence shown here is derived from an EMBL/GenBank/DDBJ whole genome shotgun (WGS) entry which is preliminary data.</text>
</comment>
<feature type="transmembrane region" description="Helical" evidence="1">
    <location>
        <begin position="282"/>
        <end position="303"/>
    </location>
</feature>
<feature type="transmembrane region" description="Helical" evidence="1">
    <location>
        <begin position="163"/>
        <end position="180"/>
    </location>
</feature>
<dbReference type="RefSeq" id="WP_115153962.1">
    <property type="nucleotide sequence ID" value="NZ_DBFWLE010000029.1"/>
</dbReference>
<feature type="transmembrane region" description="Helical" evidence="1">
    <location>
        <begin position="47"/>
        <end position="67"/>
    </location>
</feature>
<keyword evidence="1" id="KW-1133">Transmembrane helix</keyword>
<dbReference type="GO" id="GO:0000271">
    <property type="term" value="P:polysaccharide biosynthetic process"/>
    <property type="evidence" value="ECO:0007669"/>
    <property type="project" value="TreeGrafter"/>
</dbReference>
<evidence type="ECO:0000313" key="3">
    <source>
        <dbReference type="EMBL" id="SUB80593.1"/>
    </source>
</evidence>
<sequence length="348" mass="40903">MNRKINDIELANISRYRGELMGAAMLFIILFHVGLPRNDLFFGLRRMGNVGVDMFLFLSGIGLWFSWSKLREKGAGMQAATKVFFLRRYLRIYPAWLIVACLFYISRFHGGDLMAWIDLIGDITINWDFWLHDELNFWYIPATMMLYLFAPGYMELIRRHPIYRWLPVVMIMWCILVQWVTPINHLAGHLEIFWSRVPIFFIGINMGEMVRRKQTIDGTGIWMIVLMFVMTLASSIFLEQVRHGEFPLFIERMLYIPLTITTILLLNRVFRRTPVWFNASFRFVGALSLEAYLLHIHFVLHYIPAAWSYWPTFLLCVAVTLPLAWLLAKVADGIGRLFARMFLKPLSQ</sequence>
<proteinExistence type="predicted"/>
<feature type="transmembrane region" description="Helical" evidence="1">
    <location>
        <begin position="309"/>
        <end position="328"/>
    </location>
</feature>
<keyword evidence="1" id="KW-0472">Membrane</keyword>
<evidence type="ECO:0000256" key="1">
    <source>
        <dbReference type="SAM" id="Phobius"/>
    </source>
</evidence>
<feature type="transmembrane region" description="Helical" evidence="1">
    <location>
        <begin position="137"/>
        <end position="156"/>
    </location>
</feature>
<reference evidence="3 4" key="1">
    <citation type="submission" date="2018-06" db="EMBL/GenBank/DDBJ databases">
        <authorList>
            <consortium name="Pathogen Informatics"/>
            <person name="Doyle S."/>
        </authorList>
    </citation>
    <scope>NUCLEOTIDE SEQUENCE [LARGE SCALE GENOMIC DNA]</scope>
    <source>
        <strain evidence="3 4">NCTC13063</strain>
    </source>
</reference>
<feature type="domain" description="Acyltransferase 3" evidence="2">
    <location>
        <begin position="23"/>
        <end position="328"/>
    </location>
</feature>
<gene>
    <name evidence="3" type="ORF">NCTC13063_01879</name>
</gene>
<name>A0AAQ1ZJ05_9BACT</name>
<dbReference type="GO" id="GO:0016747">
    <property type="term" value="F:acyltransferase activity, transferring groups other than amino-acyl groups"/>
    <property type="evidence" value="ECO:0007669"/>
    <property type="project" value="InterPro"/>
</dbReference>
<dbReference type="EMBL" id="UGTJ01000001">
    <property type="protein sequence ID" value="SUB80593.1"/>
    <property type="molecule type" value="Genomic_DNA"/>
</dbReference>
<dbReference type="AlphaFoldDB" id="A0AAQ1ZJ05"/>
<dbReference type="Pfam" id="PF01757">
    <property type="entry name" value="Acyl_transf_3"/>
    <property type="match status" value="1"/>
</dbReference>
<evidence type="ECO:0000313" key="4">
    <source>
        <dbReference type="Proteomes" id="UP000255283"/>
    </source>
</evidence>